<proteinExistence type="predicted"/>
<evidence type="ECO:0000313" key="2">
    <source>
        <dbReference type="EMBL" id="ELQ67276.1"/>
    </source>
</evidence>
<evidence type="ECO:0000256" key="1">
    <source>
        <dbReference type="SAM" id="MobiDB-lite"/>
    </source>
</evidence>
<sequence length="221" mass="23577">MDLGQQSTAVSSAAGGKWNVKPSWGLVRVAAGARVPVGHEMPRRAEAPAVQWGPAGRIGFHGRGSRGSAGVVLYTTRPFYQPACTDTVSLITASIEVRWRRTGQHVAHPAPSPSVADRNQCSVRLTSPTNLFHPPSRNCLAQRQVVGPGQRTCLAELNFISTEPPKASFAQNIHSDVNIQESGSISFECRTMSSNEGISNAAMGSGRTPQNMGLSNTPPRH</sequence>
<reference evidence="2" key="1">
    <citation type="journal article" date="2012" name="PLoS Genet.">
        <title>Comparative analysis of the genomes of two field isolates of the rice blast fungus Magnaporthe oryzae.</title>
        <authorList>
            <person name="Xue M."/>
            <person name="Yang J."/>
            <person name="Li Z."/>
            <person name="Hu S."/>
            <person name="Yao N."/>
            <person name="Dean R.A."/>
            <person name="Zhao W."/>
            <person name="Shen M."/>
            <person name="Zhang H."/>
            <person name="Li C."/>
            <person name="Liu L."/>
            <person name="Cao L."/>
            <person name="Xu X."/>
            <person name="Xing Y."/>
            <person name="Hsiang T."/>
            <person name="Zhang Z."/>
            <person name="Xu J.R."/>
            <person name="Peng Y.L."/>
        </authorList>
    </citation>
    <scope>NUCLEOTIDE SEQUENCE [LARGE SCALE GENOMIC DNA]</scope>
    <source>
        <strain evidence="2">P131</strain>
    </source>
</reference>
<gene>
    <name evidence="2" type="ORF">OOW_P131scaffold00324g6</name>
</gene>
<feature type="region of interest" description="Disordered" evidence="1">
    <location>
        <begin position="196"/>
        <end position="221"/>
    </location>
</feature>
<protein>
    <submittedName>
        <fullName evidence="2">Uncharacterized protein</fullName>
    </submittedName>
</protein>
<dbReference type="AlphaFoldDB" id="L7JGA6"/>
<feature type="compositionally biased region" description="Polar residues" evidence="1">
    <location>
        <begin position="207"/>
        <end position="221"/>
    </location>
</feature>
<accession>L7JGA6</accession>
<organism>
    <name type="scientific">Pyricularia oryzae (strain P131)</name>
    <name type="common">Rice blast fungus</name>
    <name type="synonym">Magnaporthe oryzae</name>
    <dbReference type="NCBI Taxonomy" id="1143193"/>
    <lineage>
        <taxon>Eukaryota</taxon>
        <taxon>Fungi</taxon>
        <taxon>Dikarya</taxon>
        <taxon>Ascomycota</taxon>
        <taxon>Pezizomycotina</taxon>
        <taxon>Sordariomycetes</taxon>
        <taxon>Sordariomycetidae</taxon>
        <taxon>Magnaporthales</taxon>
        <taxon>Pyriculariaceae</taxon>
        <taxon>Pyricularia</taxon>
    </lineage>
</organism>
<name>L7JGA6_PYRO1</name>
<dbReference type="EMBL" id="JH794453">
    <property type="protein sequence ID" value="ELQ67276.1"/>
    <property type="molecule type" value="Genomic_DNA"/>
</dbReference>